<feature type="non-terminal residue" evidence="1">
    <location>
        <position position="71"/>
    </location>
</feature>
<dbReference type="EMBL" id="JXTC01000401">
    <property type="protein sequence ID" value="PON57045.1"/>
    <property type="molecule type" value="Genomic_DNA"/>
</dbReference>
<evidence type="ECO:0000313" key="2">
    <source>
        <dbReference type="Proteomes" id="UP000237000"/>
    </source>
</evidence>
<evidence type="ECO:0000313" key="1">
    <source>
        <dbReference type="EMBL" id="PON57045.1"/>
    </source>
</evidence>
<reference evidence="2" key="1">
    <citation type="submission" date="2016-06" db="EMBL/GenBank/DDBJ databases">
        <title>Parallel loss of symbiosis genes in relatives of nitrogen-fixing non-legume Parasponia.</title>
        <authorList>
            <person name="Van Velzen R."/>
            <person name="Holmer R."/>
            <person name="Bu F."/>
            <person name="Rutten L."/>
            <person name="Van Zeijl A."/>
            <person name="Liu W."/>
            <person name="Santuari L."/>
            <person name="Cao Q."/>
            <person name="Sharma T."/>
            <person name="Shen D."/>
            <person name="Roswanjaya Y."/>
            <person name="Wardhani T."/>
            <person name="Kalhor M.S."/>
            <person name="Jansen J."/>
            <person name="Van den Hoogen J."/>
            <person name="Gungor B."/>
            <person name="Hartog M."/>
            <person name="Hontelez J."/>
            <person name="Verver J."/>
            <person name="Yang W.-C."/>
            <person name="Schijlen E."/>
            <person name="Repin R."/>
            <person name="Schilthuizen M."/>
            <person name="Schranz E."/>
            <person name="Heidstra R."/>
            <person name="Miyata K."/>
            <person name="Fedorova E."/>
            <person name="Kohlen W."/>
            <person name="Bisseling T."/>
            <person name="Smit S."/>
            <person name="Geurts R."/>
        </authorList>
    </citation>
    <scope>NUCLEOTIDE SEQUENCE [LARGE SCALE GENOMIC DNA]</scope>
    <source>
        <strain evidence="2">cv. RG33-2</strain>
    </source>
</reference>
<dbReference type="AlphaFoldDB" id="A0A2P5C7S4"/>
<name>A0A2P5C7S4_TREOI</name>
<dbReference type="InParanoid" id="A0A2P5C7S4"/>
<proteinExistence type="predicted"/>
<gene>
    <name evidence="1" type="ORF">TorRG33x02_294730</name>
</gene>
<protein>
    <submittedName>
        <fullName evidence="1">Uncharacterized protein</fullName>
    </submittedName>
</protein>
<organism evidence="1 2">
    <name type="scientific">Trema orientale</name>
    <name type="common">Charcoal tree</name>
    <name type="synonym">Celtis orientalis</name>
    <dbReference type="NCBI Taxonomy" id="63057"/>
    <lineage>
        <taxon>Eukaryota</taxon>
        <taxon>Viridiplantae</taxon>
        <taxon>Streptophyta</taxon>
        <taxon>Embryophyta</taxon>
        <taxon>Tracheophyta</taxon>
        <taxon>Spermatophyta</taxon>
        <taxon>Magnoliopsida</taxon>
        <taxon>eudicotyledons</taxon>
        <taxon>Gunneridae</taxon>
        <taxon>Pentapetalae</taxon>
        <taxon>rosids</taxon>
        <taxon>fabids</taxon>
        <taxon>Rosales</taxon>
        <taxon>Cannabaceae</taxon>
        <taxon>Trema</taxon>
    </lineage>
</organism>
<sequence>MGVYHCSSSAHCRPPLMTRSKVHCQDQLAIEALRPSEPPFASRKLKIAVEKTQFQCREIGLPKFISMRGIT</sequence>
<dbReference type="Proteomes" id="UP000237000">
    <property type="component" value="Unassembled WGS sequence"/>
</dbReference>
<comment type="caution">
    <text evidence="1">The sequence shown here is derived from an EMBL/GenBank/DDBJ whole genome shotgun (WGS) entry which is preliminary data.</text>
</comment>
<keyword evidence="2" id="KW-1185">Reference proteome</keyword>
<accession>A0A2P5C7S4</accession>